<protein>
    <submittedName>
        <fullName evidence="10">Beta-galactosidase</fullName>
    </submittedName>
</protein>
<reference evidence="10" key="2">
    <citation type="submission" date="2020-09" db="EMBL/GenBank/DDBJ databases">
        <authorList>
            <person name="Sun Q."/>
            <person name="Zhou Y."/>
        </authorList>
    </citation>
    <scope>NUCLEOTIDE SEQUENCE</scope>
    <source>
        <strain evidence="10">CGMCC 1.15448</strain>
    </source>
</reference>
<feature type="domain" description="Glycoside hydrolase family 2 immunoglobulin-like beta-sandwich" evidence="6">
    <location>
        <begin position="209"/>
        <end position="308"/>
    </location>
</feature>
<dbReference type="InterPro" id="IPR008979">
    <property type="entry name" value="Galactose-bd-like_sf"/>
</dbReference>
<organism evidence="10 11">
    <name type="scientific">Puia dinghuensis</name>
    <dbReference type="NCBI Taxonomy" id="1792502"/>
    <lineage>
        <taxon>Bacteria</taxon>
        <taxon>Pseudomonadati</taxon>
        <taxon>Bacteroidota</taxon>
        <taxon>Chitinophagia</taxon>
        <taxon>Chitinophagales</taxon>
        <taxon>Chitinophagaceae</taxon>
        <taxon>Puia</taxon>
    </lineage>
</organism>
<dbReference type="InterPro" id="IPR032311">
    <property type="entry name" value="DUF4982"/>
</dbReference>
<feature type="domain" description="DUF4982" evidence="7">
    <location>
        <begin position="620"/>
        <end position="675"/>
    </location>
</feature>
<keyword evidence="5" id="KW-0732">Signal</keyword>
<evidence type="ECO:0000256" key="3">
    <source>
        <dbReference type="ARBA" id="ARBA00023295"/>
    </source>
</evidence>
<name>A0A8J2UI49_9BACT</name>
<dbReference type="Pfam" id="PF16355">
    <property type="entry name" value="DUF4982"/>
    <property type="match status" value="1"/>
</dbReference>
<dbReference type="Gene3D" id="3.20.20.80">
    <property type="entry name" value="Glycosidases"/>
    <property type="match status" value="1"/>
</dbReference>
<sequence length="983" mass="109726">MRPAALFLFLLFALPSSHAQQRIKYNFNPGWLLFAGDPKDASAPGFDDANWQPISLPHAFNEDDAFKKAIQHLTTGIAWYRKHFRIPASAKGKKVFLECEGIRQAGEFYLNGHWLGRSENGVMAFGFDLTPWLKVDSDNVIAARIDNHWDYKEQATGSTFEWNDHNFYANYGGINKNVWLHVMDPLHQTLPLYSSLHATGIYIYAKDIDISAKAATITAESEITNEGEQPRTFRYEVSIRDCNGRLVKTMHGEPQMLAPGQTTTAHAAARMGNLHFWSWGYGYLYHVSTLLKDGAATIDSVTTVTGFRKTAFTGGMLTLNDRPIQIKGYAQRTTNEWPALGQSVAPWLSDLSNHLIVESNGNLVRWMHVTPWHQDVLSCDRVGLMEAMPAGDAEKDVEGRRWQQRVELMRDAIIYNRNNPSIIFYECGNKGISEAHMQEMKSIRDQYDPYGGRAIGAREMLDSKTAEYGGEMLYIDKSADKPLWEMEYSRDEGLRKYWDEYSPPYHKDGDGPPYRGEDASIYNRNQDSHALEDIARWYDYWLQRPGTGHRISAGGVNIIFSESNTHYRGAENYRRSGEVDALRIPKDGFYAHQVMWDGWVDIERPRIHIIGHWNYAPVVKKDIYVVSSAEKVQLFINGRSLGWGKQSNRFLFTFPDVEWQPGTISATGYDARGKPLCSASHETAGKPAAIRLTLHTAPNGFKADGADLVLVQVEVTDAQGRRCPTDLSTIHFELTGPAEWRGGMAQGPDNYILSRDLPVECGVNRVLLRSTTKPGAVVLKATAEGLAPATLTFQAHPFKVVDGLALQMPDDGLPSRLDRGPTPATPSFKATRTPLVIASVTAGANTDLAARSCDDNETTDWHNDGALSTAWIEYRLHHPTPIGEIVLKLNNFRTRSYPLSILIDGQQVWHDSTPRSLGYTLIRFTPHTGSTIRIQLTAASGTQNTSTTEVNGKTLDDGPGSAGANAPGRLSIVEAEFYGNDIH</sequence>
<dbReference type="InterPro" id="IPR036156">
    <property type="entry name" value="Beta-gal/glucu_dom_sf"/>
</dbReference>
<keyword evidence="11" id="KW-1185">Reference proteome</keyword>
<dbReference type="GO" id="GO:0005975">
    <property type="term" value="P:carbohydrate metabolic process"/>
    <property type="evidence" value="ECO:0007669"/>
    <property type="project" value="InterPro"/>
</dbReference>
<feature type="chain" id="PRO_5035311736" evidence="5">
    <location>
        <begin position="20"/>
        <end position="983"/>
    </location>
</feature>
<evidence type="ECO:0000313" key="10">
    <source>
        <dbReference type="EMBL" id="GGB21394.1"/>
    </source>
</evidence>
<dbReference type="InterPro" id="IPR054593">
    <property type="entry name" value="Beta-mannosidase-like_N2"/>
</dbReference>
<evidence type="ECO:0000259" key="7">
    <source>
        <dbReference type="Pfam" id="PF16355"/>
    </source>
</evidence>
<accession>A0A8J2UI49</accession>
<evidence type="ECO:0000259" key="9">
    <source>
        <dbReference type="Pfam" id="PF22666"/>
    </source>
</evidence>
<feature type="signal peptide" evidence="5">
    <location>
        <begin position="1"/>
        <end position="19"/>
    </location>
</feature>
<dbReference type="SUPFAM" id="SSF51445">
    <property type="entry name" value="(Trans)glycosidases"/>
    <property type="match status" value="1"/>
</dbReference>
<proteinExistence type="inferred from homology"/>
<keyword evidence="3" id="KW-0326">Glycosidase</keyword>
<feature type="domain" description="Beta-mannosidase-like galactose-binding" evidence="9">
    <location>
        <begin position="70"/>
        <end position="158"/>
    </location>
</feature>
<evidence type="ECO:0000313" key="11">
    <source>
        <dbReference type="Proteomes" id="UP000607559"/>
    </source>
</evidence>
<reference evidence="10" key="1">
    <citation type="journal article" date="2014" name="Int. J. Syst. Evol. Microbiol.">
        <title>Complete genome sequence of Corynebacterium casei LMG S-19264T (=DSM 44701T), isolated from a smear-ripened cheese.</title>
        <authorList>
            <consortium name="US DOE Joint Genome Institute (JGI-PGF)"/>
            <person name="Walter F."/>
            <person name="Albersmeier A."/>
            <person name="Kalinowski J."/>
            <person name="Ruckert C."/>
        </authorList>
    </citation>
    <scope>NUCLEOTIDE SEQUENCE</scope>
    <source>
        <strain evidence="10">CGMCC 1.15448</strain>
    </source>
</reference>
<dbReference type="AlphaFoldDB" id="A0A8J2UI49"/>
<dbReference type="InterPro" id="IPR017853">
    <property type="entry name" value="GH"/>
</dbReference>
<evidence type="ECO:0000256" key="1">
    <source>
        <dbReference type="ARBA" id="ARBA00007401"/>
    </source>
</evidence>
<dbReference type="PANTHER" id="PTHR42732">
    <property type="entry name" value="BETA-GALACTOSIDASE"/>
    <property type="match status" value="1"/>
</dbReference>
<evidence type="ECO:0000256" key="5">
    <source>
        <dbReference type="SAM" id="SignalP"/>
    </source>
</evidence>
<dbReference type="EMBL" id="BMJC01000006">
    <property type="protein sequence ID" value="GGB21394.1"/>
    <property type="molecule type" value="Genomic_DNA"/>
</dbReference>
<dbReference type="InterPro" id="IPR040605">
    <property type="entry name" value="Glyco_hydro2_dom5"/>
</dbReference>
<dbReference type="RefSeq" id="WP_188937238.1">
    <property type="nucleotide sequence ID" value="NZ_BMJC01000006.1"/>
</dbReference>
<gene>
    <name evidence="10" type="ORF">GCM10011511_51490</name>
</gene>
<evidence type="ECO:0000259" key="6">
    <source>
        <dbReference type="Pfam" id="PF00703"/>
    </source>
</evidence>
<dbReference type="Pfam" id="PF00703">
    <property type="entry name" value="Glyco_hydro_2"/>
    <property type="match status" value="1"/>
</dbReference>
<dbReference type="InterPro" id="IPR051913">
    <property type="entry name" value="GH2_Domain-Containing"/>
</dbReference>
<dbReference type="Gene3D" id="2.60.120.260">
    <property type="entry name" value="Galactose-binding domain-like"/>
    <property type="match status" value="2"/>
</dbReference>
<dbReference type="GO" id="GO:0004553">
    <property type="term" value="F:hydrolase activity, hydrolyzing O-glycosyl compounds"/>
    <property type="evidence" value="ECO:0007669"/>
    <property type="project" value="InterPro"/>
</dbReference>
<comment type="similarity">
    <text evidence="1">Belongs to the glycosyl hydrolase 2 family.</text>
</comment>
<dbReference type="Proteomes" id="UP000607559">
    <property type="component" value="Unassembled WGS sequence"/>
</dbReference>
<evidence type="ECO:0000256" key="4">
    <source>
        <dbReference type="SAM" id="MobiDB-lite"/>
    </source>
</evidence>
<dbReference type="Pfam" id="PF18565">
    <property type="entry name" value="Glyco_hydro2_C5"/>
    <property type="match status" value="1"/>
</dbReference>
<dbReference type="InterPro" id="IPR006102">
    <property type="entry name" value="Ig-like_GH2"/>
</dbReference>
<dbReference type="PANTHER" id="PTHR42732:SF1">
    <property type="entry name" value="BETA-MANNOSIDASE"/>
    <property type="match status" value="1"/>
</dbReference>
<evidence type="ECO:0000259" key="8">
    <source>
        <dbReference type="Pfam" id="PF18565"/>
    </source>
</evidence>
<dbReference type="SUPFAM" id="SSF49303">
    <property type="entry name" value="beta-Galactosidase/glucuronidase domain"/>
    <property type="match status" value="1"/>
</dbReference>
<comment type="caution">
    <text evidence="10">The sequence shown here is derived from an EMBL/GenBank/DDBJ whole genome shotgun (WGS) entry which is preliminary data.</text>
</comment>
<evidence type="ECO:0000256" key="2">
    <source>
        <dbReference type="ARBA" id="ARBA00022801"/>
    </source>
</evidence>
<dbReference type="Pfam" id="PF22666">
    <property type="entry name" value="Glyco_hydro_2_N2"/>
    <property type="match status" value="1"/>
</dbReference>
<feature type="compositionally biased region" description="Polar residues" evidence="4">
    <location>
        <begin position="940"/>
        <end position="951"/>
    </location>
</feature>
<dbReference type="Gene3D" id="2.60.40.10">
    <property type="entry name" value="Immunoglobulins"/>
    <property type="match status" value="3"/>
</dbReference>
<dbReference type="SUPFAM" id="SSF49785">
    <property type="entry name" value="Galactose-binding domain-like"/>
    <property type="match status" value="2"/>
</dbReference>
<keyword evidence="2" id="KW-0378">Hydrolase</keyword>
<dbReference type="InterPro" id="IPR013783">
    <property type="entry name" value="Ig-like_fold"/>
</dbReference>
<feature type="domain" description="Glycoside hydrolase family 2" evidence="8">
    <location>
        <begin position="692"/>
        <end position="792"/>
    </location>
</feature>
<feature type="region of interest" description="Disordered" evidence="4">
    <location>
        <begin position="940"/>
        <end position="966"/>
    </location>
</feature>